<evidence type="ECO:0000256" key="3">
    <source>
        <dbReference type="ARBA" id="ARBA00009983"/>
    </source>
</evidence>
<sequence length="675" mass="76586">MEKIKLEYGNIMRKREKGVFLLEKIKTAGKFLLSQWDYALFVLLLLGKVYYFSNVSGTLFTTLGPFAYAGEFVAWLFGGDSDRIFEGVLLISIGTILLGTFWLLLLYGRKRLFWMAITNLVLSFIILADTLYFRYFEDIISVTVLMQMRQVGDVGESIFALFRLSDALLMADVLLMAILWVVISRKKTAVTKPSGFAKVGTALLVLVLGWQLTTVPFNKSMEDGGAWQFNKLISNMRVYNFTGLLGFHSANITRYIDDNFINRKVYSEDEISESQDWFDGRNAERMPGPYSGMAEGKNVIVLQVEALQNFVLNREVNGEEITPNLNRLAQENLYFPNFYEQTALGRTSDAEFLLNTSLYPTAEGSAYMLYAENTYDALPSILKEQGYGTNVFHPYKASFWNRYIIYPQLGIDTFYSDDDFEEAEVIGWAINDEAMLDQSLEEMATFTEPFYSHIVTLTSHHPFEMPEELQLLNTEGYDGYQDRHFKNYLQSIHYVDQAIGKFVDGLEQKGMLDDTMLVIYGDHSTGMTANTKAFVEFTEAEDPLNYFETNKNVPLILHIPGAEPKTFSQVASQLDLAPTLVDVLGGDPAQHHFIGRNMWDAEGGRATFRDGSFITSELSFIASSDGIYDNGSCFWRMTGEAMGVEACEEPFKEGSKELQISDDVLRGDLLKKFER</sequence>
<keyword evidence="10" id="KW-0464">Manganese</keyword>
<proteinExistence type="inferred from homology"/>
<evidence type="ECO:0000313" key="15">
    <source>
        <dbReference type="Proteomes" id="UP000067683"/>
    </source>
</evidence>
<dbReference type="GO" id="GO:0005886">
    <property type="term" value="C:plasma membrane"/>
    <property type="evidence" value="ECO:0007669"/>
    <property type="project" value="UniProtKB-SubCell"/>
</dbReference>
<dbReference type="Proteomes" id="UP000067683">
    <property type="component" value="Chromosome"/>
</dbReference>
<comment type="pathway">
    <text evidence="2">Cell wall biogenesis; lipoteichoic acid biosynthesis.</text>
</comment>
<feature type="transmembrane region" description="Helical" evidence="12">
    <location>
        <begin position="36"/>
        <end position="52"/>
    </location>
</feature>
<feature type="transmembrane region" description="Helical" evidence="12">
    <location>
        <begin position="84"/>
        <end position="105"/>
    </location>
</feature>
<protein>
    <recommendedName>
        <fullName evidence="13">Sulfatase N-terminal domain-containing protein</fullName>
    </recommendedName>
</protein>
<keyword evidence="5 12" id="KW-0812">Transmembrane</keyword>
<keyword evidence="7 8" id="KW-0472">Membrane</keyword>
<evidence type="ECO:0000256" key="10">
    <source>
        <dbReference type="PIRSR" id="PIRSR005091-2"/>
    </source>
</evidence>
<dbReference type="Gene3D" id="3.30.1120.170">
    <property type="match status" value="1"/>
</dbReference>
<dbReference type="PANTHER" id="PTHR47371:SF3">
    <property type="entry name" value="PHOSPHOGLYCEROL TRANSFERASE I"/>
    <property type="match status" value="1"/>
</dbReference>
<dbReference type="PANTHER" id="PTHR47371">
    <property type="entry name" value="LIPOTEICHOIC ACID SYNTHASE"/>
    <property type="match status" value="1"/>
</dbReference>
<feature type="transmembrane region" description="Helical" evidence="12">
    <location>
        <begin position="195"/>
        <end position="212"/>
    </location>
</feature>
<keyword evidence="4 8" id="KW-1003">Cell membrane</keyword>
<comment type="subcellular location">
    <subcellularLocation>
        <location evidence="1">Cell membrane</location>
        <topology evidence="1">Multi-pass membrane protein</topology>
    </subcellularLocation>
</comment>
<dbReference type="Gene3D" id="3.40.720.10">
    <property type="entry name" value="Alkaline Phosphatase, subunit A"/>
    <property type="match status" value="1"/>
</dbReference>
<keyword evidence="10" id="KW-0479">Metal-binding</keyword>
<accession>A0A0U2QBC1</accession>
<dbReference type="CDD" id="cd16015">
    <property type="entry name" value="LTA_synthase"/>
    <property type="match status" value="1"/>
</dbReference>
<dbReference type="InterPro" id="IPR050448">
    <property type="entry name" value="OpgB/LTA_synthase_biosynth"/>
</dbReference>
<evidence type="ECO:0000256" key="9">
    <source>
        <dbReference type="PIRSR" id="PIRSR005091-1"/>
    </source>
</evidence>
<evidence type="ECO:0000256" key="12">
    <source>
        <dbReference type="SAM" id="Phobius"/>
    </source>
</evidence>
<evidence type="ECO:0000256" key="6">
    <source>
        <dbReference type="ARBA" id="ARBA00022989"/>
    </source>
</evidence>
<dbReference type="STRING" id="200991.AUC31_15395"/>
<evidence type="ECO:0000256" key="2">
    <source>
        <dbReference type="ARBA" id="ARBA00004936"/>
    </source>
</evidence>
<dbReference type="KEGG" id="prt:AUC31_15395"/>
<dbReference type="InterPro" id="IPR000917">
    <property type="entry name" value="Sulfatase_N"/>
</dbReference>
<feature type="binding site" evidence="11">
    <location>
        <position position="523"/>
    </location>
    <ligand>
        <name>Mn(2+)</name>
        <dbReference type="ChEBI" id="CHEBI:29035"/>
    </ligand>
</feature>
<evidence type="ECO:0000256" key="4">
    <source>
        <dbReference type="ARBA" id="ARBA00022475"/>
    </source>
</evidence>
<dbReference type="InterPro" id="IPR012160">
    <property type="entry name" value="LtaS-like"/>
</dbReference>
<name>A0A0U2QBC1_9BACL</name>
<dbReference type="InterPro" id="IPR017850">
    <property type="entry name" value="Alkaline_phosphatase_core_sf"/>
</dbReference>
<dbReference type="EMBL" id="CP013659">
    <property type="protein sequence ID" value="ALS76502.1"/>
    <property type="molecule type" value="Genomic_DNA"/>
</dbReference>
<evidence type="ECO:0000313" key="14">
    <source>
        <dbReference type="EMBL" id="ALS76502.1"/>
    </source>
</evidence>
<feature type="transmembrane region" description="Helical" evidence="12">
    <location>
        <begin position="112"/>
        <end position="133"/>
    </location>
</feature>
<evidence type="ECO:0000256" key="8">
    <source>
        <dbReference type="PIRNR" id="PIRNR005091"/>
    </source>
</evidence>
<dbReference type="OrthoDB" id="5901192at2"/>
<feature type="binding site" evidence="11">
    <location>
        <position position="305"/>
    </location>
    <ligand>
        <name>Mn(2+)</name>
        <dbReference type="ChEBI" id="CHEBI:29035"/>
    </ligand>
</feature>
<feature type="domain" description="Sulfatase N-terminal" evidence="13">
    <location>
        <begin position="297"/>
        <end position="585"/>
    </location>
</feature>
<dbReference type="GO" id="GO:0046872">
    <property type="term" value="F:metal ion binding"/>
    <property type="evidence" value="ECO:0007669"/>
    <property type="project" value="UniProtKB-KW"/>
</dbReference>
<feature type="active site" evidence="9">
    <location>
        <position position="347"/>
    </location>
</feature>
<dbReference type="AlphaFoldDB" id="A0A0U2QBC1"/>
<dbReference type="Pfam" id="PF00884">
    <property type="entry name" value="Sulfatase"/>
    <property type="match status" value="1"/>
</dbReference>
<evidence type="ECO:0000256" key="5">
    <source>
        <dbReference type="ARBA" id="ARBA00022692"/>
    </source>
</evidence>
<feature type="binding site" evidence="11">
    <location>
        <position position="522"/>
    </location>
    <ligand>
        <name>Mn(2+)</name>
        <dbReference type="ChEBI" id="CHEBI:29035"/>
    </ligand>
</feature>
<feature type="transmembrane region" description="Helical" evidence="12">
    <location>
        <begin position="158"/>
        <end position="183"/>
    </location>
</feature>
<reference evidence="14" key="1">
    <citation type="submission" date="2016-01" db="EMBL/GenBank/DDBJ databases">
        <title>Complete genome of Planococcus rifietoensis type strain M8.</title>
        <authorList>
            <person name="See-Too W.S."/>
        </authorList>
    </citation>
    <scope>NUCLEOTIDE SEQUENCE [LARGE SCALE GENOMIC DNA]</scope>
    <source>
        <strain evidence="14">M8</strain>
    </source>
</reference>
<keyword evidence="15" id="KW-1185">Reference proteome</keyword>
<feature type="binding site" evidence="11">
    <location>
        <position position="347"/>
    </location>
    <ligand>
        <name>Mn(2+)</name>
        <dbReference type="ChEBI" id="CHEBI:29035"/>
    </ligand>
</feature>
<evidence type="ECO:0000256" key="11">
    <source>
        <dbReference type="PIRSR" id="PIRSR005091-3"/>
    </source>
</evidence>
<dbReference type="SUPFAM" id="SSF53649">
    <property type="entry name" value="Alkaline phosphatase-like"/>
    <property type="match status" value="1"/>
</dbReference>
<comment type="similarity">
    <text evidence="3 8">Belongs to the LTA synthase family.</text>
</comment>
<feature type="binding site" evidence="10">
    <location>
        <position position="460"/>
    </location>
    <ligand>
        <name>substrate</name>
    </ligand>
</feature>
<evidence type="ECO:0000259" key="13">
    <source>
        <dbReference type="Pfam" id="PF00884"/>
    </source>
</evidence>
<evidence type="ECO:0000256" key="1">
    <source>
        <dbReference type="ARBA" id="ARBA00004651"/>
    </source>
</evidence>
<dbReference type="PIRSF" id="PIRSF005091">
    <property type="entry name" value="Mmb_sulf_HI1246"/>
    <property type="match status" value="1"/>
</dbReference>
<organism evidence="14 15">
    <name type="scientific">Planococcus rifietoensis</name>
    <dbReference type="NCBI Taxonomy" id="200991"/>
    <lineage>
        <taxon>Bacteria</taxon>
        <taxon>Bacillati</taxon>
        <taxon>Bacillota</taxon>
        <taxon>Bacilli</taxon>
        <taxon>Bacillales</taxon>
        <taxon>Caryophanaceae</taxon>
        <taxon>Planococcus</taxon>
    </lineage>
</organism>
<keyword evidence="6 12" id="KW-1133">Transmembrane helix</keyword>
<evidence type="ECO:0000256" key="7">
    <source>
        <dbReference type="ARBA" id="ARBA00023136"/>
    </source>
</evidence>
<gene>
    <name evidence="14" type="ORF">AUC31_15395</name>
</gene>